<evidence type="ECO:0000256" key="1">
    <source>
        <dbReference type="SAM" id="Coils"/>
    </source>
</evidence>
<evidence type="ECO:0000313" key="2">
    <source>
        <dbReference type="EMBL" id="OKP10833.1"/>
    </source>
</evidence>
<dbReference type="Proteomes" id="UP000186955">
    <property type="component" value="Unassembled WGS sequence"/>
</dbReference>
<feature type="coiled-coil region" evidence="1">
    <location>
        <begin position="16"/>
        <end position="43"/>
    </location>
</feature>
<sequence>MEVSLSLAAQLSKKARERLGTGMDELENEIETLEVEMDDMGMLDKSEVDIMGLCLLTVFGFSSRLGGIAGDRVDI</sequence>
<protein>
    <submittedName>
        <fullName evidence="2">Uncharacterized protein</fullName>
    </submittedName>
</protein>
<keyword evidence="1" id="KW-0175">Coiled coil</keyword>
<gene>
    <name evidence="2" type="ORF">PENSUB_3653</name>
</gene>
<organism evidence="2 3">
    <name type="scientific">Penicillium subrubescens</name>
    <dbReference type="NCBI Taxonomy" id="1316194"/>
    <lineage>
        <taxon>Eukaryota</taxon>
        <taxon>Fungi</taxon>
        <taxon>Dikarya</taxon>
        <taxon>Ascomycota</taxon>
        <taxon>Pezizomycotina</taxon>
        <taxon>Eurotiomycetes</taxon>
        <taxon>Eurotiomycetidae</taxon>
        <taxon>Eurotiales</taxon>
        <taxon>Aspergillaceae</taxon>
        <taxon>Penicillium</taxon>
    </lineage>
</organism>
<proteinExistence type="predicted"/>
<dbReference type="AlphaFoldDB" id="A0A1Q5UEE6"/>
<name>A0A1Q5UEE6_9EURO</name>
<evidence type="ECO:0000313" key="3">
    <source>
        <dbReference type="Proteomes" id="UP000186955"/>
    </source>
</evidence>
<comment type="caution">
    <text evidence="2">The sequence shown here is derived from an EMBL/GenBank/DDBJ whole genome shotgun (WGS) entry which is preliminary data.</text>
</comment>
<reference evidence="2 3" key="1">
    <citation type="submission" date="2016-10" db="EMBL/GenBank/DDBJ databases">
        <title>Genome sequence of the ascomycete fungus Penicillium subrubescens.</title>
        <authorList>
            <person name="De Vries R.P."/>
            <person name="Peng M."/>
            <person name="Dilokpimol A."/>
            <person name="Hilden K."/>
            <person name="Makela M.R."/>
            <person name="Grigoriev I."/>
            <person name="Riley R."/>
            <person name="Granchi Z."/>
        </authorList>
    </citation>
    <scope>NUCLEOTIDE SEQUENCE [LARGE SCALE GENOMIC DNA]</scope>
    <source>
        <strain evidence="2 3">CBS 132785</strain>
    </source>
</reference>
<accession>A0A1Q5UEE6</accession>
<keyword evidence="3" id="KW-1185">Reference proteome</keyword>
<dbReference type="EMBL" id="MNBE01000310">
    <property type="protein sequence ID" value="OKP10833.1"/>
    <property type="molecule type" value="Genomic_DNA"/>
</dbReference>